<keyword evidence="2" id="KW-1185">Reference proteome</keyword>
<reference evidence="1 2" key="1">
    <citation type="submission" date="2018-04" db="EMBL/GenBank/DDBJ databases">
        <authorList>
            <person name="Vogel A."/>
        </authorList>
    </citation>
    <scope>NUCLEOTIDE SEQUENCE [LARGE SCALE GENOMIC DNA]</scope>
</reference>
<name>A0A484L707_9ASTE</name>
<dbReference type="EMBL" id="OOIL02001115">
    <property type="protein sequence ID" value="VFQ72096.1"/>
    <property type="molecule type" value="Genomic_DNA"/>
</dbReference>
<dbReference type="AlphaFoldDB" id="A0A484L707"/>
<organism evidence="1 2">
    <name type="scientific">Cuscuta campestris</name>
    <dbReference type="NCBI Taxonomy" id="132261"/>
    <lineage>
        <taxon>Eukaryota</taxon>
        <taxon>Viridiplantae</taxon>
        <taxon>Streptophyta</taxon>
        <taxon>Embryophyta</taxon>
        <taxon>Tracheophyta</taxon>
        <taxon>Spermatophyta</taxon>
        <taxon>Magnoliopsida</taxon>
        <taxon>eudicotyledons</taxon>
        <taxon>Gunneridae</taxon>
        <taxon>Pentapetalae</taxon>
        <taxon>asterids</taxon>
        <taxon>lamiids</taxon>
        <taxon>Solanales</taxon>
        <taxon>Convolvulaceae</taxon>
        <taxon>Cuscuteae</taxon>
        <taxon>Cuscuta</taxon>
        <taxon>Cuscuta subgen. Grammica</taxon>
        <taxon>Cuscuta sect. Cleistogrammica</taxon>
    </lineage>
</organism>
<gene>
    <name evidence="1" type="ORF">CCAM_LOCUS13872</name>
</gene>
<dbReference type="Proteomes" id="UP000595140">
    <property type="component" value="Unassembled WGS sequence"/>
</dbReference>
<sequence length="140" mass="15180">MVDLLPCKHQDPPSSQSLFLVSTMETLKPWRRRHRIWAAIATPGSNGSGRCGCGDEELNAAATEAWRPATRIFERRRERLAGVIGGEHRGSAAGCVFPRRRLHRSDAQICCGGCWSPVHRPKLAAAALAGVKGSSELQGP</sequence>
<evidence type="ECO:0000313" key="1">
    <source>
        <dbReference type="EMBL" id="VFQ72096.1"/>
    </source>
</evidence>
<accession>A0A484L707</accession>
<evidence type="ECO:0000313" key="2">
    <source>
        <dbReference type="Proteomes" id="UP000595140"/>
    </source>
</evidence>
<proteinExistence type="predicted"/>
<protein>
    <submittedName>
        <fullName evidence="1">Uncharacterized protein</fullName>
    </submittedName>
</protein>